<gene>
    <name evidence="2" type="ORF">S03H2_51774</name>
</gene>
<evidence type="ECO:0000256" key="1">
    <source>
        <dbReference type="SAM" id="MobiDB-lite"/>
    </source>
</evidence>
<name>X1GYE7_9ZZZZ</name>
<feature type="non-terminal residue" evidence="2">
    <location>
        <position position="44"/>
    </location>
</feature>
<reference evidence="2" key="1">
    <citation type="journal article" date="2014" name="Front. Microbiol.">
        <title>High frequency of phylogenetically diverse reductive dehalogenase-homologous genes in deep subseafloor sedimentary metagenomes.</title>
        <authorList>
            <person name="Kawai M."/>
            <person name="Futagami T."/>
            <person name="Toyoda A."/>
            <person name="Takaki Y."/>
            <person name="Nishi S."/>
            <person name="Hori S."/>
            <person name="Arai W."/>
            <person name="Tsubouchi T."/>
            <person name="Morono Y."/>
            <person name="Uchiyama I."/>
            <person name="Ito T."/>
            <person name="Fujiyama A."/>
            <person name="Inagaki F."/>
            <person name="Takami H."/>
        </authorList>
    </citation>
    <scope>NUCLEOTIDE SEQUENCE</scope>
    <source>
        <strain evidence="2">Expedition CK06-06</strain>
    </source>
</reference>
<comment type="caution">
    <text evidence="2">The sequence shown here is derived from an EMBL/GenBank/DDBJ whole genome shotgun (WGS) entry which is preliminary data.</text>
</comment>
<feature type="compositionally biased region" description="Basic residues" evidence="1">
    <location>
        <begin position="34"/>
        <end position="44"/>
    </location>
</feature>
<evidence type="ECO:0000313" key="2">
    <source>
        <dbReference type="EMBL" id="GAH62187.1"/>
    </source>
</evidence>
<dbReference type="AlphaFoldDB" id="X1GYE7"/>
<accession>X1GYE7</accession>
<protein>
    <submittedName>
        <fullName evidence="2">Uncharacterized protein</fullName>
    </submittedName>
</protein>
<proteinExistence type="predicted"/>
<dbReference type="EMBL" id="BARU01032867">
    <property type="protein sequence ID" value="GAH62187.1"/>
    <property type="molecule type" value="Genomic_DNA"/>
</dbReference>
<feature type="region of interest" description="Disordered" evidence="1">
    <location>
        <begin position="1"/>
        <end position="44"/>
    </location>
</feature>
<sequence>MGWEYEHQGGDTTYGENPRPRCATGSATAARVSHGVRIRRGHGT</sequence>
<organism evidence="2">
    <name type="scientific">marine sediment metagenome</name>
    <dbReference type="NCBI Taxonomy" id="412755"/>
    <lineage>
        <taxon>unclassified sequences</taxon>
        <taxon>metagenomes</taxon>
        <taxon>ecological metagenomes</taxon>
    </lineage>
</organism>